<dbReference type="RefSeq" id="WP_007467742.1">
    <property type="nucleotide sequence ID" value="NZ_AMZO01000024.1"/>
</dbReference>
<dbReference type="AlphaFoldDB" id="L8JAP0"/>
<reference evidence="1 2" key="1">
    <citation type="submission" date="2012-12" db="EMBL/GenBank/DDBJ databases">
        <title>Genome Assembly of Photobacterium sp. AK15.</title>
        <authorList>
            <person name="Khatri I."/>
            <person name="Vaidya B."/>
            <person name="Srinivas T.N.R."/>
            <person name="Subramanian S."/>
            <person name="Pinnaka A."/>
        </authorList>
    </citation>
    <scope>NUCLEOTIDE SEQUENCE [LARGE SCALE GENOMIC DNA]</scope>
    <source>
        <strain evidence="1 2">AK15</strain>
    </source>
</reference>
<sequence length="100" mass="11082">MGFFSDLVFFGPGFAIDGLKLDIDNAIDDIKSNPAKAAVKTVIKASQAQSLVGNVGGSVGKFKGYMFDGSPECDDWIEETGGRDEDYSEYYEKWLRRTQR</sequence>
<dbReference type="PATRIC" id="fig|1056511.3.peg.3387"/>
<dbReference type="Proteomes" id="UP000011134">
    <property type="component" value="Unassembled WGS sequence"/>
</dbReference>
<organism evidence="1 2">
    <name type="scientific">Photobacterium marinum</name>
    <dbReference type="NCBI Taxonomy" id="1056511"/>
    <lineage>
        <taxon>Bacteria</taxon>
        <taxon>Pseudomonadati</taxon>
        <taxon>Pseudomonadota</taxon>
        <taxon>Gammaproteobacteria</taxon>
        <taxon>Vibrionales</taxon>
        <taxon>Vibrionaceae</taxon>
        <taxon>Photobacterium</taxon>
    </lineage>
</organism>
<dbReference type="EMBL" id="AMZO01000024">
    <property type="protein sequence ID" value="ELR64619.1"/>
    <property type="molecule type" value="Genomic_DNA"/>
</dbReference>
<proteinExistence type="predicted"/>
<gene>
    <name evidence="1" type="ORF">C942_02312</name>
</gene>
<evidence type="ECO:0000313" key="1">
    <source>
        <dbReference type="EMBL" id="ELR64619.1"/>
    </source>
</evidence>
<evidence type="ECO:0000313" key="2">
    <source>
        <dbReference type="Proteomes" id="UP000011134"/>
    </source>
</evidence>
<protein>
    <submittedName>
        <fullName evidence="1">Uncharacterized protein</fullName>
    </submittedName>
</protein>
<name>L8JAP0_9GAMM</name>
<accession>L8JAP0</accession>
<comment type="caution">
    <text evidence="1">The sequence shown here is derived from an EMBL/GenBank/DDBJ whole genome shotgun (WGS) entry which is preliminary data.</text>
</comment>
<keyword evidence="2" id="KW-1185">Reference proteome</keyword>